<dbReference type="GO" id="GO:0046872">
    <property type="term" value="F:metal ion binding"/>
    <property type="evidence" value="ECO:0007669"/>
    <property type="project" value="UniProtKB-KW"/>
</dbReference>
<dbReference type="GO" id="GO:0008295">
    <property type="term" value="P:spermidine biosynthetic process"/>
    <property type="evidence" value="ECO:0007669"/>
    <property type="project" value="UniProtKB-KW"/>
</dbReference>
<keyword evidence="11" id="KW-0620">Polyamine biosynthesis</keyword>
<dbReference type="Pfam" id="PF17810">
    <property type="entry name" value="Arg_decarb_HB"/>
    <property type="match status" value="1"/>
</dbReference>
<evidence type="ECO:0000256" key="3">
    <source>
        <dbReference type="ARBA" id="ARBA00002257"/>
    </source>
</evidence>
<accession>A0A956M1M2</accession>
<dbReference type="SUPFAM" id="SSF51419">
    <property type="entry name" value="PLP-binding barrel"/>
    <property type="match status" value="1"/>
</dbReference>
<dbReference type="InterPro" id="IPR009006">
    <property type="entry name" value="Ala_racemase/Decarboxylase_C"/>
</dbReference>
<evidence type="ECO:0000256" key="5">
    <source>
        <dbReference type="ARBA" id="ARBA00012426"/>
    </source>
</evidence>
<keyword evidence="9" id="KW-0663">Pyridoxal phosphate</keyword>
<sequence>SKFGLTTIEMLECVRILKEHGLEHSLTMLHFHIGSQITDIRKIKAAVRESSRVYARFRHMGIAVQYLNVGGGLGIDYDGSGTSSDSSVNYTLQEFANDVVYTAADICRNENVEPPTLVSESGRALTVYHSVLVIGAENRFNPNLKAREELKLEKKSPALIEMTDILAEISVKNFREYYHDALQRRDEIFSLFDLGYIALEERALAELLFQEVCERALRFAKQTNHRSDDFDLLAKALRKKYISNFSVFQSVPDSWTIGHLFPVLPIHRLDEVPTEYGIIADMSCDSDGQMDSFVDVKDIKETLELHPIRPGEPYYLGVCLIGAYQEVMGSFHNLFGRVNEANVIVTEDGEVEIESMSRGNGIGDVVEMVGYDTEDLRDAIDQQVARSLTEGSIDDEDAREIRDGYRARATHLTYLELS</sequence>
<dbReference type="Gene3D" id="2.40.37.10">
    <property type="entry name" value="Lyase, Ornithine Decarboxylase, Chain A, domain 1"/>
    <property type="match status" value="1"/>
</dbReference>
<reference evidence="16" key="2">
    <citation type="journal article" date="2021" name="Microbiome">
        <title>Successional dynamics and alternative stable states in a saline activated sludge microbial community over 9 years.</title>
        <authorList>
            <person name="Wang Y."/>
            <person name="Ye J."/>
            <person name="Ju F."/>
            <person name="Liu L."/>
            <person name="Boyd J.A."/>
            <person name="Deng Y."/>
            <person name="Parks D.H."/>
            <person name="Jiang X."/>
            <person name="Yin X."/>
            <person name="Woodcroft B.J."/>
            <person name="Tyson G.W."/>
            <person name="Hugenholtz P."/>
            <person name="Polz M.F."/>
            <person name="Zhang T."/>
        </authorList>
    </citation>
    <scope>NUCLEOTIDE SEQUENCE</scope>
    <source>
        <strain evidence="16">HKST-UBA01</strain>
    </source>
</reference>
<dbReference type="Proteomes" id="UP000697710">
    <property type="component" value="Unassembled WGS sequence"/>
</dbReference>
<evidence type="ECO:0000256" key="7">
    <source>
        <dbReference type="ARBA" id="ARBA00022793"/>
    </source>
</evidence>
<keyword evidence="12 16" id="KW-0456">Lyase</keyword>
<dbReference type="PANTHER" id="PTHR43295">
    <property type="entry name" value="ARGININE DECARBOXYLASE"/>
    <property type="match status" value="1"/>
</dbReference>
<name>A0A956M1M2_UNCEI</name>
<dbReference type="EMBL" id="JAGQHR010000408">
    <property type="protein sequence ID" value="MCA9728527.1"/>
    <property type="molecule type" value="Genomic_DNA"/>
</dbReference>
<evidence type="ECO:0000256" key="9">
    <source>
        <dbReference type="ARBA" id="ARBA00022898"/>
    </source>
</evidence>
<feature type="domain" description="Orn/DAP/Arg decarboxylase 2 N-terminal" evidence="13">
    <location>
        <begin position="1"/>
        <end position="126"/>
    </location>
</feature>
<comment type="cofactor">
    <cofactor evidence="2">
        <name>Mg(2+)</name>
        <dbReference type="ChEBI" id="CHEBI:18420"/>
    </cofactor>
</comment>
<evidence type="ECO:0000313" key="16">
    <source>
        <dbReference type="EMBL" id="MCA9728527.1"/>
    </source>
</evidence>
<keyword evidence="6" id="KW-0479">Metal-binding</keyword>
<dbReference type="InterPro" id="IPR040634">
    <property type="entry name" value="Arg_decarb_HB"/>
</dbReference>
<evidence type="ECO:0000256" key="1">
    <source>
        <dbReference type="ARBA" id="ARBA00001933"/>
    </source>
</evidence>
<evidence type="ECO:0000256" key="2">
    <source>
        <dbReference type="ARBA" id="ARBA00001946"/>
    </source>
</evidence>
<gene>
    <name evidence="16" type="primary">speA</name>
    <name evidence="16" type="ORF">KC729_12640</name>
</gene>
<dbReference type="InterPro" id="IPR029066">
    <property type="entry name" value="PLP-binding_barrel"/>
</dbReference>
<evidence type="ECO:0000259" key="14">
    <source>
        <dbReference type="Pfam" id="PF17810"/>
    </source>
</evidence>
<feature type="domain" description="Arginine decarboxylase helical bundle" evidence="14">
    <location>
        <begin position="153"/>
        <end position="231"/>
    </location>
</feature>
<keyword evidence="10" id="KW-0745">Spermidine biosynthesis</keyword>
<dbReference type="InterPro" id="IPR022644">
    <property type="entry name" value="De-COase2_N"/>
</dbReference>
<proteinExistence type="inferred from homology"/>
<comment type="function">
    <text evidence="3">Catalyzes the biosynthesis of agmatine from arginine.</text>
</comment>
<dbReference type="InterPro" id="IPR000183">
    <property type="entry name" value="Orn/DAP/Arg_de-COase"/>
</dbReference>
<comment type="cofactor">
    <cofactor evidence="1">
        <name>pyridoxal 5'-phosphate</name>
        <dbReference type="ChEBI" id="CHEBI:597326"/>
    </cofactor>
</comment>
<feature type="non-terminal residue" evidence="16">
    <location>
        <position position="1"/>
    </location>
</feature>
<dbReference type="Gene3D" id="3.20.20.10">
    <property type="entry name" value="Alanine racemase"/>
    <property type="match status" value="1"/>
</dbReference>
<evidence type="ECO:0000256" key="12">
    <source>
        <dbReference type="ARBA" id="ARBA00023239"/>
    </source>
</evidence>
<dbReference type="GO" id="GO:0008792">
    <property type="term" value="F:arginine decarboxylase activity"/>
    <property type="evidence" value="ECO:0007669"/>
    <property type="project" value="UniProtKB-EC"/>
</dbReference>
<keyword evidence="7" id="KW-0210">Decarboxylase</keyword>
<keyword evidence="8" id="KW-0460">Magnesium</keyword>
<evidence type="ECO:0000256" key="11">
    <source>
        <dbReference type="ARBA" id="ARBA00023115"/>
    </source>
</evidence>
<evidence type="ECO:0000256" key="6">
    <source>
        <dbReference type="ARBA" id="ARBA00022723"/>
    </source>
</evidence>
<dbReference type="PANTHER" id="PTHR43295:SF9">
    <property type="entry name" value="BIOSYNTHETIC ARGININE DECARBOXYLASE"/>
    <property type="match status" value="1"/>
</dbReference>
<dbReference type="PRINTS" id="PR01180">
    <property type="entry name" value="ARGDCRBXLASE"/>
</dbReference>
<evidence type="ECO:0000259" key="15">
    <source>
        <dbReference type="Pfam" id="PF17944"/>
    </source>
</evidence>
<evidence type="ECO:0000256" key="8">
    <source>
        <dbReference type="ARBA" id="ARBA00022842"/>
    </source>
</evidence>
<evidence type="ECO:0000313" key="17">
    <source>
        <dbReference type="Proteomes" id="UP000697710"/>
    </source>
</evidence>
<comment type="caution">
    <text evidence="16">The sequence shown here is derived from an EMBL/GenBank/DDBJ whole genome shotgun (WGS) entry which is preliminary data.</text>
</comment>
<protein>
    <recommendedName>
        <fullName evidence="5">arginine decarboxylase</fullName>
        <ecNumber evidence="5">4.1.1.19</ecNumber>
    </recommendedName>
</protein>
<evidence type="ECO:0000259" key="13">
    <source>
        <dbReference type="Pfam" id="PF02784"/>
    </source>
</evidence>
<dbReference type="GO" id="GO:0006527">
    <property type="term" value="P:L-arginine catabolic process"/>
    <property type="evidence" value="ECO:0007669"/>
    <property type="project" value="InterPro"/>
</dbReference>
<dbReference type="AlphaFoldDB" id="A0A956M1M2"/>
<reference evidence="16" key="1">
    <citation type="submission" date="2020-04" db="EMBL/GenBank/DDBJ databases">
        <authorList>
            <person name="Zhang T."/>
        </authorList>
    </citation>
    <scope>NUCLEOTIDE SEQUENCE</scope>
    <source>
        <strain evidence="16">HKST-UBA01</strain>
    </source>
</reference>
<dbReference type="Pfam" id="PF17944">
    <property type="entry name" value="Arg_decarbox_C"/>
    <property type="match status" value="1"/>
</dbReference>
<dbReference type="NCBIfam" id="NF003763">
    <property type="entry name" value="PRK05354.1"/>
    <property type="match status" value="1"/>
</dbReference>
<comment type="similarity">
    <text evidence="4">Belongs to the Orn/Lys/Arg decarboxylase class-II family. SpeA subfamily.</text>
</comment>
<dbReference type="InterPro" id="IPR002985">
    <property type="entry name" value="Arg_decrbxlase"/>
</dbReference>
<dbReference type="Pfam" id="PF02784">
    <property type="entry name" value="Orn_Arg_deC_N"/>
    <property type="match status" value="1"/>
</dbReference>
<dbReference type="EC" id="4.1.1.19" evidence="5"/>
<dbReference type="InterPro" id="IPR041128">
    <property type="entry name" value="Arg_decarbox_C"/>
</dbReference>
<dbReference type="SUPFAM" id="SSF50621">
    <property type="entry name" value="Alanine racemase C-terminal domain-like"/>
    <property type="match status" value="1"/>
</dbReference>
<feature type="domain" description="Arginine decarboxylase C-terminal helical" evidence="15">
    <location>
        <begin position="362"/>
        <end position="415"/>
    </location>
</feature>
<dbReference type="InterPro" id="IPR022657">
    <property type="entry name" value="De-COase2_CS"/>
</dbReference>
<organism evidence="16 17">
    <name type="scientific">Eiseniibacteriota bacterium</name>
    <dbReference type="NCBI Taxonomy" id="2212470"/>
    <lineage>
        <taxon>Bacteria</taxon>
        <taxon>Candidatus Eiseniibacteriota</taxon>
    </lineage>
</organism>
<evidence type="ECO:0000256" key="4">
    <source>
        <dbReference type="ARBA" id="ARBA00008357"/>
    </source>
</evidence>
<evidence type="ECO:0000256" key="10">
    <source>
        <dbReference type="ARBA" id="ARBA00023066"/>
    </source>
</evidence>
<dbReference type="PRINTS" id="PR01179">
    <property type="entry name" value="ODADCRBXLASE"/>
</dbReference>
<dbReference type="PROSITE" id="PS00879">
    <property type="entry name" value="ODR_DC_2_2"/>
    <property type="match status" value="1"/>
</dbReference>